<sequence>MPAEIIKKSFKGSELPLIDWEKDFQINAEERFTVVLIKENTQNVPKAISDNLIEINGQVYELDLSEDLPMSEICAELGDFEFLEDEPELYSVEDLKKRHV</sequence>
<dbReference type="AlphaFoldDB" id="A0A1W1HEM4"/>
<dbReference type="EMBL" id="FWEV01000166">
    <property type="protein sequence ID" value="SLM30822.1"/>
    <property type="molecule type" value="Genomic_DNA"/>
</dbReference>
<name>A0A1W1HEM4_9BACT</name>
<evidence type="ECO:0000313" key="2">
    <source>
        <dbReference type="Proteomes" id="UP000191931"/>
    </source>
</evidence>
<reference evidence="1 2" key="1">
    <citation type="submission" date="2017-03" db="EMBL/GenBank/DDBJ databases">
        <authorList>
            <person name="Afonso C.L."/>
            <person name="Miller P.J."/>
            <person name="Scott M.A."/>
            <person name="Spackman E."/>
            <person name="Goraichik I."/>
            <person name="Dimitrov K.M."/>
            <person name="Suarez D.L."/>
            <person name="Swayne D.E."/>
        </authorList>
    </citation>
    <scope>NUCLEOTIDE SEQUENCE [LARGE SCALE GENOMIC DNA]</scope>
    <source>
        <strain evidence="1">PRJEB14757</strain>
    </source>
</reference>
<gene>
    <name evidence="1" type="ORF">MTBBW1_2480001</name>
</gene>
<accession>A0A1W1HEM4</accession>
<organism evidence="1 2">
    <name type="scientific">Desulfamplus magnetovallimortis</name>
    <dbReference type="NCBI Taxonomy" id="1246637"/>
    <lineage>
        <taxon>Bacteria</taxon>
        <taxon>Pseudomonadati</taxon>
        <taxon>Thermodesulfobacteriota</taxon>
        <taxon>Desulfobacteria</taxon>
        <taxon>Desulfobacterales</taxon>
        <taxon>Desulfobacteraceae</taxon>
        <taxon>Desulfamplus</taxon>
    </lineage>
</organism>
<dbReference type="Proteomes" id="UP000191931">
    <property type="component" value="Unassembled WGS sequence"/>
</dbReference>
<protein>
    <submittedName>
        <fullName evidence="1">Uncharacterized protein</fullName>
    </submittedName>
</protein>
<evidence type="ECO:0000313" key="1">
    <source>
        <dbReference type="EMBL" id="SLM30822.1"/>
    </source>
</evidence>
<dbReference type="RefSeq" id="WP_080809386.1">
    <property type="nucleotide sequence ID" value="NZ_LT828567.1"/>
</dbReference>
<keyword evidence="2" id="KW-1185">Reference proteome</keyword>
<proteinExistence type="predicted"/>